<dbReference type="AlphaFoldDB" id="C1HDE3"/>
<evidence type="ECO:0000313" key="1">
    <source>
        <dbReference type="EMBL" id="EEH39515.2"/>
    </source>
</evidence>
<dbReference type="Proteomes" id="UP000002059">
    <property type="component" value="Partially assembled WGS sequence"/>
</dbReference>
<dbReference type="RefSeq" id="XP_015701422.1">
    <property type="nucleotide sequence ID" value="XM_015846625.1"/>
</dbReference>
<name>C1HDE3_PARBA</name>
<dbReference type="eggNOG" id="ENOG502RR1X">
    <property type="taxonomic scope" value="Eukaryota"/>
</dbReference>
<accession>C1HDE3</accession>
<dbReference type="HOGENOM" id="CLU_2794624_0_0_1"/>
<dbReference type="GeneID" id="9092518"/>
<organism evidence="1 2">
    <name type="scientific">Paracoccidioides lutzii (strain ATCC MYA-826 / Pb01)</name>
    <name type="common">Paracoccidioides brasiliensis</name>
    <dbReference type="NCBI Taxonomy" id="502779"/>
    <lineage>
        <taxon>Eukaryota</taxon>
        <taxon>Fungi</taxon>
        <taxon>Dikarya</taxon>
        <taxon>Ascomycota</taxon>
        <taxon>Pezizomycotina</taxon>
        <taxon>Eurotiomycetes</taxon>
        <taxon>Eurotiomycetidae</taxon>
        <taxon>Onygenales</taxon>
        <taxon>Ajellomycetaceae</taxon>
        <taxon>Paracoccidioides</taxon>
    </lineage>
</organism>
<evidence type="ECO:0000313" key="2">
    <source>
        <dbReference type="Proteomes" id="UP000002059"/>
    </source>
</evidence>
<protein>
    <submittedName>
        <fullName evidence="1">Uncharacterized protein</fullName>
    </submittedName>
</protein>
<gene>
    <name evidence="1" type="ORF">PAAG_08784</name>
</gene>
<reference evidence="1 2" key="1">
    <citation type="journal article" date="2011" name="PLoS Genet.">
        <title>Comparative genomic analysis of human fungal pathogens causing paracoccidioidomycosis.</title>
        <authorList>
            <person name="Desjardins C.A."/>
            <person name="Champion M.D."/>
            <person name="Holder J.W."/>
            <person name="Muszewska A."/>
            <person name="Goldberg J."/>
            <person name="Bailao A.M."/>
            <person name="Brigido M.M."/>
            <person name="Ferreira M.E."/>
            <person name="Garcia A.M."/>
            <person name="Grynberg M."/>
            <person name="Gujja S."/>
            <person name="Heiman D.I."/>
            <person name="Henn M.R."/>
            <person name="Kodira C.D."/>
            <person name="Leon-Narvaez H."/>
            <person name="Longo L.V."/>
            <person name="Ma L.J."/>
            <person name="Malavazi I."/>
            <person name="Matsuo A.L."/>
            <person name="Morais F.V."/>
            <person name="Pereira M."/>
            <person name="Rodriguez-Brito S."/>
            <person name="Sakthikumar S."/>
            <person name="Salem-Izacc S.M."/>
            <person name="Sykes S.M."/>
            <person name="Teixeira M.M."/>
            <person name="Vallejo M.C."/>
            <person name="Walter M.E."/>
            <person name="Yandava C."/>
            <person name="Young S."/>
            <person name="Zeng Q."/>
            <person name="Zucker J."/>
            <person name="Felipe M.S."/>
            <person name="Goldman G.H."/>
            <person name="Haas B.J."/>
            <person name="McEwen J.G."/>
            <person name="Nino-Vega G."/>
            <person name="Puccia R."/>
            <person name="San-Blas G."/>
            <person name="Soares C.M."/>
            <person name="Birren B.W."/>
            <person name="Cuomo C.A."/>
        </authorList>
    </citation>
    <scope>NUCLEOTIDE SEQUENCE [LARGE SCALE GENOMIC DNA]</scope>
    <source>
        <strain evidence="2">ATCC MYA-826 / Pb01</strain>
    </source>
</reference>
<keyword evidence="2" id="KW-1185">Reference proteome</keyword>
<dbReference type="VEuPathDB" id="FungiDB:PAAG_08784"/>
<proteinExistence type="predicted"/>
<dbReference type="KEGG" id="pbl:PAAG_08784"/>
<dbReference type="EMBL" id="KN294037">
    <property type="protein sequence ID" value="EEH39515.2"/>
    <property type="molecule type" value="Genomic_DNA"/>
</dbReference>
<sequence>MFIASMGSVSGCLALVANQEPVKATEQGSAKCMSKGRLEDVVALKYSLASDKVICKDISQSQGFLLFQ</sequence>